<name>A0ABQ0JEA0_9VIBR</name>
<proteinExistence type="predicted"/>
<comment type="caution">
    <text evidence="1">The sequence shown here is derived from an EMBL/GenBank/DDBJ whole genome shotgun (WGS) entry which is preliminary data.</text>
</comment>
<accession>A0ABQ0JEA0</accession>
<dbReference type="Proteomes" id="UP000029223">
    <property type="component" value="Unassembled WGS sequence"/>
</dbReference>
<keyword evidence="2" id="KW-1185">Reference proteome</keyword>
<gene>
    <name evidence="1" type="ORF">JCM19239_1103</name>
</gene>
<protein>
    <submittedName>
        <fullName evidence="1">Uncharacterized protein</fullName>
    </submittedName>
</protein>
<evidence type="ECO:0000313" key="1">
    <source>
        <dbReference type="EMBL" id="GAL27089.1"/>
    </source>
</evidence>
<organism evidence="1 2">
    <name type="scientific">Vibrio variabilis</name>
    <dbReference type="NCBI Taxonomy" id="990271"/>
    <lineage>
        <taxon>Bacteria</taxon>
        <taxon>Pseudomonadati</taxon>
        <taxon>Pseudomonadota</taxon>
        <taxon>Gammaproteobacteria</taxon>
        <taxon>Vibrionales</taxon>
        <taxon>Vibrionaceae</taxon>
        <taxon>Vibrio</taxon>
    </lineage>
</organism>
<evidence type="ECO:0000313" key="2">
    <source>
        <dbReference type="Proteomes" id="UP000029223"/>
    </source>
</evidence>
<sequence length="86" mass="9635">MITLVQMVSICIIWWAARRKNTSRKQNWWVLALILPLWFTDQAYTIVVALSITGIIASLESLSASKVFAGTNSSIGQSQQLALQPW</sequence>
<dbReference type="EMBL" id="BBMS01000025">
    <property type="protein sequence ID" value="GAL27089.1"/>
    <property type="molecule type" value="Genomic_DNA"/>
</dbReference>
<reference evidence="2" key="1">
    <citation type="submission" date="2014-09" db="EMBL/GenBank/DDBJ databases">
        <title>Vibrio variabilis JCM 19239. (C206) whole genome shotgun sequence.</title>
        <authorList>
            <person name="Sawabe T."/>
            <person name="Meirelles P."/>
            <person name="Nakanishi M."/>
            <person name="Sayaka M."/>
            <person name="Hattori M."/>
            <person name="Ohkuma M."/>
        </authorList>
    </citation>
    <scope>NUCLEOTIDE SEQUENCE [LARGE SCALE GENOMIC DNA]</scope>
    <source>
        <strain evidence="2">JCM 19239</strain>
    </source>
</reference>